<dbReference type="Pfam" id="PF00892">
    <property type="entry name" value="EamA"/>
    <property type="match status" value="1"/>
</dbReference>
<evidence type="ECO:0000313" key="3">
    <source>
        <dbReference type="EMBL" id="SDB32138.1"/>
    </source>
</evidence>
<evidence type="ECO:0000259" key="2">
    <source>
        <dbReference type="Pfam" id="PF00892"/>
    </source>
</evidence>
<dbReference type="STRING" id="665467.SAMN02982931_02488"/>
<dbReference type="OrthoDB" id="7818056at2"/>
<feature type="domain" description="EamA" evidence="2">
    <location>
        <begin position="10"/>
        <end position="141"/>
    </location>
</feature>
<feature type="transmembrane region" description="Helical" evidence="1">
    <location>
        <begin position="176"/>
        <end position="199"/>
    </location>
</feature>
<feature type="transmembrane region" description="Helical" evidence="1">
    <location>
        <begin position="101"/>
        <end position="119"/>
    </location>
</feature>
<dbReference type="PANTHER" id="PTHR22911:SF135">
    <property type="entry name" value="BLR4310 PROTEIN"/>
    <property type="match status" value="1"/>
</dbReference>
<dbReference type="Proteomes" id="UP000199071">
    <property type="component" value="Unassembled WGS sequence"/>
</dbReference>
<keyword evidence="1" id="KW-1133">Transmembrane helix</keyword>
<keyword evidence="1" id="KW-0812">Transmembrane</keyword>
<dbReference type="InterPro" id="IPR037185">
    <property type="entry name" value="EmrE-like"/>
</dbReference>
<dbReference type="EMBL" id="FMXQ01000004">
    <property type="protein sequence ID" value="SDB32138.1"/>
    <property type="molecule type" value="Genomic_DNA"/>
</dbReference>
<gene>
    <name evidence="3" type="ORF">SAMN02982931_02488</name>
</gene>
<sequence>MTPFRETLRGIVGITACNLLFLVNDTLVKLANSELPLGELLFIRGLFASLLLVPIVIWTGAHRQLKRLWSLAILLRLLAEICGSVLFLIALFQIPIANANAILQVVPLMVTACAAIFLGDQVGWKRWLAIGVGLIGVLIVVRPGFAGFNAFSLVALASMVFITLRDMTTRMMPRNLPALLVALATAVAVGLIGPVLSLASGEVWVLPSANGMALLVGSAVFLIGGYLTAVDFMRHGDIAVIAPFRYSVVVWAILVGFVVWGEVPDLLMLVGTTIIIATGIYTFHRERRLARIVAESDIDI</sequence>
<keyword evidence="1" id="KW-0472">Membrane</keyword>
<dbReference type="PANTHER" id="PTHR22911">
    <property type="entry name" value="ACYL-MALONYL CONDENSING ENZYME-RELATED"/>
    <property type="match status" value="1"/>
</dbReference>
<feature type="transmembrane region" description="Helical" evidence="1">
    <location>
        <begin position="126"/>
        <end position="141"/>
    </location>
</feature>
<feature type="transmembrane region" description="Helical" evidence="1">
    <location>
        <begin position="40"/>
        <end position="61"/>
    </location>
</feature>
<organism evidence="3 4">
    <name type="scientific">Bauldia litoralis</name>
    <dbReference type="NCBI Taxonomy" id="665467"/>
    <lineage>
        <taxon>Bacteria</taxon>
        <taxon>Pseudomonadati</taxon>
        <taxon>Pseudomonadota</taxon>
        <taxon>Alphaproteobacteria</taxon>
        <taxon>Hyphomicrobiales</taxon>
        <taxon>Kaistiaceae</taxon>
        <taxon>Bauldia</taxon>
    </lineage>
</organism>
<feature type="transmembrane region" description="Helical" evidence="1">
    <location>
        <begin position="266"/>
        <end position="283"/>
    </location>
</feature>
<feature type="transmembrane region" description="Helical" evidence="1">
    <location>
        <begin position="73"/>
        <end position="95"/>
    </location>
</feature>
<dbReference type="GO" id="GO:0016020">
    <property type="term" value="C:membrane"/>
    <property type="evidence" value="ECO:0007669"/>
    <property type="project" value="InterPro"/>
</dbReference>
<dbReference type="InterPro" id="IPR000620">
    <property type="entry name" value="EamA_dom"/>
</dbReference>
<evidence type="ECO:0000313" key="4">
    <source>
        <dbReference type="Proteomes" id="UP000199071"/>
    </source>
</evidence>
<dbReference type="RefSeq" id="WP_090876732.1">
    <property type="nucleotide sequence ID" value="NZ_FMXQ01000004.1"/>
</dbReference>
<feature type="transmembrane region" description="Helical" evidence="1">
    <location>
        <begin position="147"/>
        <end position="164"/>
    </location>
</feature>
<reference evidence="3 4" key="1">
    <citation type="submission" date="2016-10" db="EMBL/GenBank/DDBJ databases">
        <authorList>
            <person name="de Groot N.N."/>
        </authorList>
    </citation>
    <scope>NUCLEOTIDE SEQUENCE [LARGE SCALE GENOMIC DNA]</scope>
    <source>
        <strain evidence="3 4">ATCC 35022</strain>
    </source>
</reference>
<feature type="transmembrane region" description="Helical" evidence="1">
    <location>
        <begin position="242"/>
        <end position="260"/>
    </location>
</feature>
<keyword evidence="4" id="KW-1185">Reference proteome</keyword>
<protein>
    <submittedName>
        <fullName evidence="3">EamA-like transporter family protein</fullName>
    </submittedName>
</protein>
<accession>A0A1G6CGZ4</accession>
<feature type="transmembrane region" description="Helical" evidence="1">
    <location>
        <begin position="211"/>
        <end position="230"/>
    </location>
</feature>
<feature type="transmembrane region" description="Helical" evidence="1">
    <location>
        <begin position="7"/>
        <end position="28"/>
    </location>
</feature>
<dbReference type="AlphaFoldDB" id="A0A1G6CGZ4"/>
<name>A0A1G6CGZ4_9HYPH</name>
<evidence type="ECO:0000256" key="1">
    <source>
        <dbReference type="SAM" id="Phobius"/>
    </source>
</evidence>
<dbReference type="SUPFAM" id="SSF103481">
    <property type="entry name" value="Multidrug resistance efflux transporter EmrE"/>
    <property type="match status" value="2"/>
</dbReference>
<proteinExistence type="predicted"/>